<keyword evidence="1 4" id="KW-0889">Transcription antitermination</keyword>
<comment type="similarity">
    <text evidence="4">Belongs to the RfaH family.</text>
</comment>
<keyword evidence="3 4" id="KW-0804">Transcription</keyword>
<dbReference type="Pfam" id="PF02357">
    <property type="entry name" value="NusG"/>
    <property type="match status" value="1"/>
</dbReference>
<accession>A0ABQ2AI78</accession>
<dbReference type="InterPro" id="IPR010215">
    <property type="entry name" value="Transcription_antiterm_RfaH"/>
</dbReference>
<dbReference type="SUPFAM" id="SSF50104">
    <property type="entry name" value="Translation proteins SH3-like domain"/>
    <property type="match status" value="1"/>
</dbReference>
<comment type="subunit">
    <text evidence="4">Interacts with both the nontemplate DNA and the RNA polymerase (RNAP).</text>
</comment>
<dbReference type="Proteomes" id="UP000655550">
    <property type="component" value="Unassembled WGS sequence"/>
</dbReference>
<evidence type="ECO:0000313" key="6">
    <source>
        <dbReference type="EMBL" id="GGH91685.1"/>
    </source>
</evidence>
<evidence type="ECO:0000259" key="5">
    <source>
        <dbReference type="SMART" id="SM00738"/>
    </source>
</evidence>
<keyword evidence="7" id="KW-1185">Reference proteome</keyword>
<name>A0ABQ2AI78_9PSED</name>
<evidence type="ECO:0000256" key="1">
    <source>
        <dbReference type="ARBA" id="ARBA00022814"/>
    </source>
</evidence>
<dbReference type="InterPro" id="IPR006645">
    <property type="entry name" value="NGN-like_dom"/>
</dbReference>
<dbReference type="SUPFAM" id="SSF82679">
    <property type="entry name" value="N-utilization substance G protein NusG, N-terminal domain"/>
    <property type="match status" value="1"/>
</dbReference>
<dbReference type="InterPro" id="IPR008991">
    <property type="entry name" value="Translation_prot_SH3-like_sf"/>
</dbReference>
<keyword evidence="2 4" id="KW-0805">Transcription regulation</keyword>
<protein>
    <recommendedName>
        <fullName evidence="4">Transcription antitermination protein RfaH</fullName>
    </recommendedName>
</protein>
<dbReference type="NCBIfam" id="TIGR01955">
    <property type="entry name" value="RfaH"/>
    <property type="match status" value="1"/>
</dbReference>
<dbReference type="EMBL" id="BMDE01000003">
    <property type="protein sequence ID" value="GGH91685.1"/>
    <property type="molecule type" value="Genomic_DNA"/>
</dbReference>
<reference evidence="7" key="1">
    <citation type="journal article" date="2019" name="Int. J. Syst. Evol. Microbiol.">
        <title>The Global Catalogue of Microorganisms (GCM) 10K type strain sequencing project: providing services to taxonomists for standard genome sequencing and annotation.</title>
        <authorList>
            <consortium name="The Broad Institute Genomics Platform"/>
            <consortium name="The Broad Institute Genome Sequencing Center for Infectious Disease"/>
            <person name="Wu L."/>
            <person name="Ma J."/>
        </authorList>
    </citation>
    <scope>NUCLEOTIDE SEQUENCE [LARGE SCALE GENOMIC DNA]</scope>
    <source>
        <strain evidence="7">CCM 8778</strain>
    </source>
</reference>
<dbReference type="CDD" id="cd09892">
    <property type="entry name" value="NGN_SP_RfaH"/>
    <property type="match status" value="1"/>
</dbReference>
<dbReference type="InterPro" id="IPR036735">
    <property type="entry name" value="NGN_dom_sf"/>
</dbReference>
<evidence type="ECO:0000256" key="3">
    <source>
        <dbReference type="ARBA" id="ARBA00023163"/>
    </source>
</evidence>
<evidence type="ECO:0000313" key="7">
    <source>
        <dbReference type="Proteomes" id="UP000655550"/>
    </source>
</evidence>
<dbReference type="CDD" id="cd06091">
    <property type="entry name" value="KOW_NusG"/>
    <property type="match status" value="1"/>
</dbReference>
<organism evidence="6 7">
    <name type="scientific">Pseudomonas fluvialis</name>
    <dbReference type="NCBI Taxonomy" id="1793966"/>
    <lineage>
        <taxon>Bacteria</taxon>
        <taxon>Pseudomonadati</taxon>
        <taxon>Pseudomonadota</taxon>
        <taxon>Gammaproteobacteria</taxon>
        <taxon>Pseudomonadales</taxon>
        <taxon>Pseudomonadaceae</taxon>
        <taxon>Pseudomonas</taxon>
    </lineage>
</organism>
<evidence type="ECO:0000256" key="2">
    <source>
        <dbReference type="ARBA" id="ARBA00023015"/>
    </source>
</evidence>
<dbReference type="NCBIfam" id="NF006534">
    <property type="entry name" value="PRK09014.1"/>
    <property type="match status" value="1"/>
</dbReference>
<dbReference type="InterPro" id="IPR043425">
    <property type="entry name" value="NusG-like"/>
</dbReference>
<dbReference type="RefSeq" id="WP_093986629.1">
    <property type="nucleotide sequence ID" value="NZ_BMDE01000003.1"/>
</dbReference>
<gene>
    <name evidence="4 6" type="primary">rfaH</name>
    <name evidence="6" type="ORF">GCM10007363_12170</name>
</gene>
<comment type="function">
    <text evidence="4">Enhances distal genes transcription elongation in a specialized subset of operons that encode extracytoplasmic components.</text>
</comment>
<proteinExistence type="inferred from homology"/>
<dbReference type="PANTHER" id="PTHR30265">
    <property type="entry name" value="RHO-INTERACTING TRANSCRIPTION TERMINATION FACTOR NUSG"/>
    <property type="match status" value="1"/>
</dbReference>
<dbReference type="SMART" id="SM00738">
    <property type="entry name" value="NGN"/>
    <property type="match status" value="1"/>
</dbReference>
<dbReference type="PANTHER" id="PTHR30265:SF7">
    <property type="entry name" value="TRANSCRIPTION ANTITERMINATION PROTEIN RFAH"/>
    <property type="match status" value="1"/>
</dbReference>
<comment type="caution">
    <text evidence="6">The sequence shown here is derived from an EMBL/GenBank/DDBJ whole genome shotgun (WGS) entry which is preliminary data.</text>
</comment>
<keyword evidence="4" id="KW-0238">DNA-binding</keyword>
<sequence length="167" mass="19172">MSYSKLQNAAWYLAQCKPRQDERAQQHLENQGYTCYRPQYRRERVLRGRLQAQMESLFPGYLFIQLAGDSNWSPLRSTRGLSRIVAFNGQPHPLPASLIEQLQQRQASNEQAYLQPGHRVRITEGPFAELEGIYQGMSGEQRVIVLLNLLQQTQTLELPITSISKNA</sequence>
<feature type="domain" description="NusG-like N-terminal" evidence="5">
    <location>
        <begin position="8"/>
        <end position="106"/>
    </location>
</feature>
<dbReference type="HAMAP" id="MF_00951">
    <property type="entry name" value="RfaH"/>
    <property type="match status" value="1"/>
</dbReference>
<evidence type="ECO:0000256" key="4">
    <source>
        <dbReference type="HAMAP-Rule" id="MF_00951"/>
    </source>
</evidence>
<dbReference type="Gene3D" id="3.30.70.940">
    <property type="entry name" value="NusG, N-terminal domain"/>
    <property type="match status" value="1"/>
</dbReference>